<organism evidence="2 3">
    <name type="scientific">Trematosphaeria pertusa</name>
    <dbReference type="NCBI Taxonomy" id="390896"/>
    <lineage>
        <taxon>Eukaryota</taxon>
        <taxon>Fungi</taxon>
        <taxon>Dikarya</taxon>
        <taxon>Ascomycota</taxon>
        <taxon>Pezizomycotina</taxon>
        <taxon>Dothideomycetes</taxon>
        <taxon>Pleosporomycetidae</taxon>
        <taxon>Pleosporales</taxon>
        <taxon>Massarineae</taxon>
        <taxon>Trematosphaeriaceae</taxon>
        <taxon>Trematosphaeria</taxon>
    </lineage>
</organism>
<name>A0A6A6I9Y4_9PLEO</name>
<feature type="region of interest" description="Disordered" evidence="1">
    <location>
        <begin position="1"/>
        <end position="22"/>
    </location>
</feature>
<protein>
    <submittedName>
        <fullName evidence="2">Uncharacterized protein</fullName>
    </submittedName>
</protein>
<evidence type="ECO:0000256" key="1">
    <source>
        <dbReference type="SAM" id="MobiDB-lite"/>
    </source>
</evidence>
<dbReference type="Proteomes" id="UP000800094">
    <property type="component" value="Unassembled WGS sequence"/>
</dbReference>
<accession>A0A6A6I9Y4</accession>
<dbReference type="EMBL" id="ML987197">
    <property type="protein sequence ID" value="KAF2247039.1"/>
    <property type="molecule type" value="Genomic_DNA"/>
</dbReference>
<proteinExistence type="predicted"/>
<sequence>MARGDFSNRSRRPLGLPRVPDSQPHTYSIGNCAEILYITHFSRKDRLPESRTYTSIDRPHSNFAPHPMVDPLSVASSIAGLVSLGKVTFLRLFHSVKDIKNAEKGVIDLESDPTLNGVLYYFLVIAQVLETG</sequence>
<evidence type="ECO:0000313" key="3">
    <source>
        <dbReference type="Proteomes" id="UP000800094"/>
    </source>
</evidence>
<keyword evidence="3" id="KW-1185">Reference proteome</keyword>
<dbReference type="RefSeq" id="XP_033682043.1">
    <property type="nucleotide sequence ID" value="XM_033822301.1"/>
</dbReference>
<dbReference type="GeneID" id="54575631"/>
<evidence type="ECO:0000313" key="2">
    <source>
        <dbReference type="EMBL" id="KAF2247039.1"/>
    </source>
</evidence>
<reference evidence="2" key="1">
    <citation type="journal article" date="2020" name="Stud. Mycol.">
        <title>101 Dothideomycetes genomes: a test case for predicting lifestyles and emergence of pathogens.</title>
        <authorList>
            <person name="Haridas S."/>
            <person name="Albert R."/>
            <person name="Binder M."/>
            <person name="Bloem J."/>
            <person name="Labutti K."/>
            <person name="Salamov A."/>
            <person name="Andreopoulos B."/>
            <person name="Baker S."/>
            <person name="Barry K."/>
            <person name="Bills G."/>
            <person name="Bluhm B."/>
            <person name="Cannon C."/>
            <person name="Castanera R."/>
            <person name="Culley D."/>
            <person name="Daum C."/>
            <person name="Ezra D."/>
            <person name="Gonzalez J."/>
            <person name="Henrissat B."/>
            <person name="Kuo A."/>
            <person name="Liang C."/>
            <person name="Lipzen A."/>
            <person name="Lutzoni F."/>
            <person name="Magnuson J."/>
            <person name="Mondo S."/>
            <person name="Nolan M."/>
            <person name="Ohm R."/>
            <person name="Pangilinan J."/>
            <person name="Park H.-J."/>
            <person name="Ramirez L."/>
            <person name="Alfaro M."/>
            <person name="Sun H."/>
            <person name="Tritt A."/>
            <person name="Yoshinaga Y."/>
            <person name="Zwiers L.-H."/>
            <person name="Turgeon B."/>
            <person name="Goodwin S."/>
            <person name="Spatafora J."/>
            <person name="Crous P."/>
            <person name="Grigoriev I."/>
        </authorList>
    </citation>
    <scope>NUCLEOTIDE SEQUENCE</scope>
    <source>
        <strain evidence="2">CBS 122368</strain>
    </source>
</reference>
<dbReference type="OrthoDB" id="3944243at2759"/>
<dbReference type="AlphaFoldDB" id="A0A6A6I9Y4"/>
<gene>
    <name evidence="2" type="ORF">BU26DRAFT_340533</name>
</gene>